<sequence length="366" mass="42781">MSDYSKDTFKDFSLSKKSKIINQLEKTINKLSNNSPDELYEYFFNNSRNGKEVIKKHTTDFKEIKMRNNILSLHQNLPENFKSKSTILALVSLIYKREELRKHRFKFSKNQISYAIKKAESSNYSLAKPINQSLPNKISEETKKPIYYLEISKKSVYYKMVESFPENQIGLSTFYQHCPINFIVGKKRTDVCPICDKGIKNEITLKGFEKILTNKQILENPSKLITTNQFIEEISDDESANKIEEINKLDIEKLEMELSSYYNHLKIKNIQSEAYKNMMNNLKIDECILVMDFKENFRIGTGPIETSQQFYHKTQISNLGFALITKEANEKIRYKYFDYLSEILSQNSLFYHGKSVVDGHSGLLSR</sequence>
<accession>A0A2T9Z5E6</accession>
<reference evidence="1 2" key="1">
    <citation type="journal article" date="2018" name="MBio">
        <title>Comparative Genomics Reveals the Core Gene Toolbox for the Fungus-Insect Symbiosis.</title>
        <authorList>
            <person name="Wang Y."/>
            <person name="Stata M."/>
            <person name="Wang W."/>
            <person name="Stajich J.E."/>
            <person name="White M.M."/>
            <person name="Moncalvo J.M."/>
        </authorList>
    </citation>
    <scope>NUCLEOTIDE SEQUENCE [LARGE SCALE GENOMIC DNA]</scope>
    <source>
        <strain evidence="1 2">AUS-77-4</strain>
    </source>
</reference>
<gene>
    <name evidence="1" type="ORF">BB559_000413</name>
</gene>
<evidence type="ECO:0000313" key="2">
    <source>
        <dbReference type="Proteomes" id="UP000245699"/>
    </source>
</evidence>
<protein>
    <submittedName>
        <fullName evidence="1">Uncharacterized protein</fullName>
    </submittedName>
</protein>
<dbReference type="OrthoDB" id="5545814at2759"/>
<evidence type="ECO:0000313" key="1">
    <source>
        <dbReference type="EMBL" id="PVU99789.1"/>
    </source>
</evidence>
<dbReference type="AlphaFoldDB" id="A0A2T9Z5E6"/>
<keyword evidence="2" id="KW-1185">Reference proteome</keyword>
<dbReference type="EMBL" id="MBFT01000019">
    <property type="protein sequence ID" value="PVU99789.1"/>
    <property type="molecule type" value="Genomic_DNA"/>
</dbReference>
<comment type="caution">
    <text evidence="1">The sequence shown here is derived from an EMBL/GenBank/DDBJ whole genome shotgun (WGS) entry which is preliminary data.</text>
</comment>
<organism evidence="1 2">
    <name type="scientific">Furculomyces boomerangus</name>
    <dbReference type="NCBI Taxonomy" id="61424"/>
    <lineage>
        <taxon>Eukaryota</taxon>
        <taxon>Fungi</taxon>
        <taxon>Fungi incertae sedis</taxon>
        <taxon>Zoopagomycota</taxon>
        <taxon>Kickxellomycotina</taxon>
        <taxon>Harpellomycetes</taxon>
        <taxon>Harpellales</taxon>
        <taxon>Harpellaceae</taxon>
        <taxon>Furculomyces</taxon>
    </lineage>
</organism>
<dbReference type="Proteomes" id="UP000245699">
    <property type="component" value="Unassembled WGS sequence"/>
</dbReference>
<proteinExistence type="predicted"/>
<name>A0A2T9Z5E6_9FUNG</name>